<evidence type="ECO:0000313" key="1">
    <source>
        <dbReference type="EMBL" id="PWL51771.1"/>
    </source>
</evidence>
<reference evidence="1 2" key="1">
    <citation type="submission" date="2018-03" db="EMBL/GenBank/DDBJ databases">
        <title>The uncultured portion of the human microbiome is neutrally assembled.</title>
        <authorList>
            <person name="Jeraldo P."/>
            <person name="Boardman L."/>
            <person name="White B.A."/>
            <person name="Nelson H."/>
            <person name="Goldenfeld N."/>
            <person name="Chia N."/>
        </authorList>
    </citation>
    <scope>NUCLEOTIDE SEQUENCE [LARGE SCALE GENOMIC DNA]</scope>
    <source>
        <strain evidence="1">CIM:MAG 903</strain>
    </source>
</reference>
<comment type="caution">
    <text evidence="1">The sequence shown here is derived from an EMBL/GenBank/DDBJ whole genome shotgun (WGS) entry which is preliminary data.</text>
</comment>
<dbReference type="RefSeq" id="WP_168972082.1">
    <property type="nucleotide sequence ID" value="NZ_JABAGG010000006.1"/>
</dbReference>
<name>A0A316M0U1_9CLOT</name>
<dbReference type="AlphaFoldDB" id="A0A316M0U1"/>
<protein>
    <submittedName>
        <fullName evidence="1">Uncharacterized protein</fullName>
    </submittedName>
</protein>
<dbReference type="EMBL" id="QAMZ01000053">
    <property type="protein sequence ID" value="PWL51771.1"/>
    <property type="molecule type" value="Genomic_DNA"/>
</dbReference>
<accession>A0A316M0U1</accession>
<sequence>MDYRSEKELKKNKVRRLVDEISVSENIAHIVIESLRTKYEIEINEVREFSNPVRLIIKIYEVLD</sequence>
<gene>
    <name evidence="1" type="ORF">DBY38_12560</name>
</gene>
<organism evidence="1 2">
    <name type="scientific">Clostridium cadaveris</name>
    <dbReference type="NCBI Taxonomy" id="1529"/>
    <lineage>
        <taxon>Bacteria</taxon>
        <taxon>Bacillati</taxon>
        <taxon>Bacillota</taxon>
        <taxon>Clostridia</taxon>
        <taxon>Eubacteriales</taxon>
        <taxon>Clostridiaceae</taxon>
        <taxon>Clostridium</taxon>
    </lineage>
</organism>
<dbReference type="Proteomes" id="UP000246114">
    <property type="component" value="Unassembled WGS sequence"/>
</dbReference>
<proteinExistence type="predicted"/>
<evidence type="ECO:0000313" key="2">
    <source>
        <dbReference type="Proteomes" id="UP000246114"/>
    </source>
</evidence>